<feature type="domain" description="Ribonucleotide reductase alpha-helical" evidence="1">
    <location>
        <begin position="6"/>
        <end position="102"/>
    </location>
</feature>
<evidence type="ECO:0000313" key="2">
    <source>
        <dbReference type="EMBL" id="SEI90362.1"/>
    </source>
</evidence>
<dbReference type="Gene3D" id="3.20.70.20">
    <property type="match status" value="1"/>
</dbReference>
<reference evidence="3" key="1">
    <citation type="submission" date="2016-10" db="EMBL/GenBank/DDBJ databases">
        <authorList>
            <person name="Varghese N."/>
            <person name="Submissions S."/>
        </authorList>
    </citation>
    <scope>NUCLEOTIDE SEQUENCE [LARGE SCALE GENOMIC DNA]</scope>
    <source>
        <strain evidence="3">DSM 25751</strain>
    </source>
</reference>
<dbReference type="OrthoDB" id="9763270at2"/>
<sequence length="143" mass="17119">MEFLPASYVENYVATNDHPLNELGEFVYSRTYSRWLEDKGRREYWHESVKRAIEYNMALEYKHLKKIGYSVHLKTMRKEARELFENIYQTKQFPSGRTLWLGNANEKVNKDFALGNFNCSFLSIERWEDLAELFYLLMVGKVI</sequence>
<dbReference type="RefSeq" id="WP_091635683.1">
    <property type="nucleotide sequence ID" value="NZ_FNYW01000031.1"/>
</dbReference>
<dbReference type="SUPFAM" id="SSF51998">
    <property type="entry name" value="PFL-like glycyl radical enzymes"/>
    <property type="match status" value="1"/>
</dbReference>
<dbReference type="Proteomes" id="UP000198564">
    <property type="component" value="Unassembled WGS sequence"/>
</dbReference>
<dbReference type="STRING" id="1130080.SAMN04488113_13111"/>
<dbReference type="InterPro" id="IPR040763">
    <property type="entry name" value="RNR_alpha_hel"/>
</dbReference>
<proteinExistence type="predicted"/>
<keyword evidence="3" id="KW-1185">Reference proteome</keyword>
<dbReference type="EMBL" id="FNYW01000031">
    <property type="protein sequence ID" value="SEI90362.1"/>
    <property type="molecule type" value="Genomic_DNA"/>
</dbReference>
<protein>
    <submittedName>
        <fullName evidence="2">Ribonucleoside-diphosphate reductase alpha chain</fullName>
    </submittedName>
</protein>
<evidence type="ECO:0000313" key="3">
    <source>
        <dbReference type="Proteomes" id="UP000198564"/>
    </source>
</evidence>
<gene>
    <name evidence="2" type="ORF">SAMN04488113_13111</name>
</gene>
<dbReference type="Pfam" id="PF17975">
    <property type="entry name" value="RNR_Alpha"/>
    <property type="match status" value="1"/>
</dbReference>
<organism evidence="2 3">
    <name type="scientific">Alkalibacterium gilvum</name>
    <dbReference type="NCBI Taxonomy" id="1130080"/>
    <lineage>
        <taxon>Bacteria</taxon>
        <taxon>Bacillati</taxon>
        <taxon>Bacillota</taxon>
        <taxon>Bacilli</taxon>
        <taxon>Lactobacillales</taxon>
        <taxon>Carnobacteriaceae</taxon>
        <taxon>Alkalibacterium</taxon>
    </lineage>
</organism>
<evidence type="ECO:0000259" key="1">
    <source>
        <dbReference type="Pfam" id="PF17975"/>
    </source>
</evidence>
<accession>A0A1H6UR31</accession>
<name>A0A1H6UR31_9LACT</name>
<dbReference type="AlphaFoldDB" id="A0A1H6UR31"/>